<accession>A0ABQ9XBM0</accession>
<name>A0ABQ9XBM0_9EUKA</name>
<protein>
    <submittedName>
        <fullName evidence="1">Uncharacterized protein</fullName>
    </submittedName>
</protein>
<sequence length="743" mass="84351">MFELISPSSHSGDEKETKVTSLAKILINLACDEAPSLKISLMDVLFVVASETEHGLDFVLQHAPVLFLAQLCEQMPLSSCPLSLPKLLLLIGMSSEDRNLRICESSLPSSLLMQFVTSRNVLVRLSIGKFLQMMTSTASSSSVFLSRHEAAFRATLEEIEKSHLSPFFLESLTAIMFSPNDTIMRLVCQSLSRHANNQEAASMLAYHRLIFSPSDPAVKTVTFIERLRGALTDHLEQLKSLFTSASIQHQSLEKSTFTTIGNIWEFVVSELHFLDHASNLKHLAKSEITQMMVSIINVGLDLIKSSPIPTPTTSPLEESSIVSIHDLWSFVNNRISFCNNLHLLRDDHSVELFVSAIDAVLHKTNELVHTTATLSSAAVTSLHHTLEIVSSGMKILFERIQTLSFYFDKDLITLKVFPLVKTAITTCLELPSHLTHVPTDQKDALNATINSVLTMSWKIITYSLNQRVKSFNPAIESLFAEGPDLFTLVEQIIRFCDARIISLRTTHLLMDLLSLTNKKPSETRAIFIFLNENMIERVLERVRPTTVPLADRDFHSRILSLIWNMTRGTYPDFWKNEEYPFEPLLQFNRVVVPSQRYLLFVFQRDDYLAAPNSPFVGQINRILEHIMRLAIELSKEGKDVETGRELWEVGWLVESTNETILCNRLHFFRQYDELLKERPKTRWKQRAERLRQVGAEDVLEALLPRTINYQVPKAIAAFICRVTKAIGSNHFSTSQVRGRWGND</sequence>
<reference evidence="1 2" key="1">
    <citation type="journal article" date="2022" name="bioRxiv">
        <title>Genomics of Preaxostyla Flagellates Illuminates Evolutionary Transitions and the Path Towards Mitochondrial Loss.</title>
        <authorList>
            <person name="Novak L.V.F."/>
            <person name="Treitli S.C."/>
            <person name="Pyrih J."/>
            <person name="Halakuc P."/>
            <person name="Pipaliya S.V."/>
            <person name="Vacek V."/>
            <person name="Brzon O."/>
            <person name="Soukal P."/>
            <person name="Eme L."/>
            <person name="Dacks J.B."/>
            <person name="Karnkowska A."/>
            <person name="Elias M."/>
            <person name="Hampl V."/>
        </authorList>
    </citation>
    <scope>NUCLEOTIDE SEQUENCE [LARGE SCALE GENOMIC DNA]</scope>
    <source>
        <strain evidence="1">NAU3</strain>
        <tissue evidence="1">Gut</tissue>
    </source>
</reference>
<comment type="caution">
    <text evidence="1">The sequence shown here is derived from an EMBL/GenBank/DDBJ whole genome shotgun (WGS) entry which is preliminary data.</text>
</comment>
<keyword evidence="2" id="KW-1185">Reference proteome</keyword>
<gene>
    <name evidence="1" type="ORF">BLNAU_16418</name>
</gene>
<proteinExistence type="predicted"/>
<evidence type="ECO:0000313" key="1">
    <source>
        <dbReference type="EMBL" id="KAK2948677.1"/>
    </source>
</evidence>
<dbReference type="EMBL" id="JARBJD010000171">
    <property type="protein sequence ID" value="KAK2948677.1"/>
    <property type="molecule type" value="Genomic_DNA"/>
</dbReference>
<evidence type="ECO:0000313" key="2">
    <source>
        <dbReference type="Proteomes" id="UP001281761"/>
    </source>
</evidence>
<dbReference type="Proteomes" id="UP001281761">
    <property type="component" value="Unassembled WGS sequence"/>
</dbReference>
<organism evidence="1 2">
    <name type="scientific">Blattamonas nauphoetae</name>
    <dbReference type="NCBI Taxonomy" id="2049346"/>
    <lineage>
        <taxon>Eukaryota</taxon>
        <taxon>Metamonada</taxon>
        <taxon>Preaxostyla</taxon>
        <taxon>Oxymonadida</taxon>
        <taxon>Blattamonas</taxon>
    </lineage>
</organism>